<dbReference type="PATRIC" id="fig|449659.4.peg.2028"/>
<dbReference type="EMBL" id="JQCN01000047">
    <property type="protein sequence ID" value="KRN98442.1"/>
    <property type="molecule type" value="Genomic_DNA"/>
</dbReference>
<dbReference type="Gene3D" id="1.10.1790.10">
    <property type="entry name" value="PRD domain"/>
    <property type="match status" value="1"/>
</dbReference>
<dbReference type="InterPro" id="IPR011608">
    <property type="entry name" value="PRD"/>
</dbReference>
<name>A0A0R2LGM0_9LACO</name>
<dbReference type="Proteomes" id="UP000051886">
    <property type="component" value="Unassembled WGS sequence"/>
</dbReference>
<dbReference type="STRING" id="449659.IV66_GL001975"/>
<dbReference type="PROSITE" id="PS51372">
    <property type="entry name" value="PRD_2"/>
    <property type="match status" value="1"/>
</dbReference>
<dbReference type="RefSeq" id="WP_258420977.1">
    <property type="nucleotide sequence ID" value="NZ_BJYB01000043.1"/>
</dbReference>
<feature type="domain" description="PRD" evidence="1">
    <location>
        <begin position="1"/>
        <end position="63"/>
    </location>
</feature>
<proteinExistence type="predicted"/>
<protein>
    <recommendedName>
        <fullName evidence="1">PRD domain-containing protein</fullName>
    </recommendedName>
</protein>
<dbReference type="InterPro" id="IPR036634">
    <property type="entry name" value="PRD_sf"/>
</dbReference>
<sequence length="67" mass="8037">MSETTSDDEFLYKHVTQKYQQAFACTLKICTFLYETKKFSVSKNEQIYLTIHIQRILREKERLTKGL</sequence>
<reference evidence="2 3" key="1">
    <citation type="journal article" date="2015" name="Genome Announc.">
        <title>Expanding the biotechnology potential of lactobacilli through comparative genomics of 213 strains and associated genera.</title>
        <authorList>
            <person name="Sun Z."/>
            <person name="Harris H.M."/>
            <person name="McCann A."/>
            <person name="Guo C."/>
            <person name="Argimon S."/>
            <person name="Zhang W."/>
            <person name="Yang X."/>
            <person name="Jeffery I.B."/>
            <person name="Cooney J.C."/>
            <person name="Kagawa T.F."/>
            <person name="Liu W."/>
            <person name="Song Y."/>
            <person name="Salvetti E."/>
            <person name="Wrobel A."/>
            <person name="Rasinkangas P."/>
            <person name="Parkhill J."/>
            <person name="Rea M.C."/>
            <person name="O'Sullivan O."/>
            <person name="Ritari J."/>
            <person name="Douillard F.P."/>
            <person name="Paul Ross R."/>
            <person name="Yang R."/>
            <person name="Briner A.E."/>
            <person name="Felis G.E."/>
            <person name="de Vos W.M."/>
            <person name="Barrangou R."/>
            <person name="Klaenhammer T.R."/>
            <person name="Caufield P.W."/>
            <person name="Cui Y."/>
            <person name="Zhang H."/>
            <person name="O'Toole P.W."/>
        </authorList>
    </citation>
    <scope>NUCLEOTIDE SEQUENCE [LARGE SCALE GENOMIC DNA]</scope>
    <source>
        <strain evidence="2 3">NBRC 103219</strain>
    </source>
</reference>
<comment type="caution">
    <text evidence="2">The sequence shown here is derived from an EMBL/GenBank/DDBJ whole genome shotgun (WGS) entry which is preliminary data.</text>
</comment>
<dbReference type="GO" id="GO:0006355">
    <property type="term" value="P:regulation of DNA-templated transcription"/>
    <property type="evidence" value="ECO:0007669"/>
    <property type="project" value="InterPro"/>
</dbReference>
<evidence type="ECO:0000313" key="3">
    <source>
        <dbReference type="Proteomes" id="UP000051886"/>
    </source>
</evidence>
<dbReference type="AlphaFoldDB" id="A0A0R2LGM0"/>
<accession>A0A0R2LGM0</accession>
<dbReference type="Pfam" id="PF00874">
    <property type="entry name" value="PRD"/>
    <property type="match status" value="1"/>
</dbReference>
<keyword evidence="3" id="KW-1185">Reference proteome</keyword>
<evidence type="ECO:0000259" key="1">
    <source>
        <dbReference type="PROSITE" id="PS51372"/>
    </source>
</evidence>
<evidence type="ECO:0000313" key="2">
    <source>
        <dbReference type="EMBL" id="KRN98442.1"/>
    </source>
</evidence>
<dbReference type="SUPFAM" id="SSF63520">
    <property type="entry name" value="PTS-regulatory domain, PRD"/>
    <property type="match status" value="1"/>
</dbReference>
<organism evidence="2 3">
    <name type="scientific">Ligilactobacillus pobuzihii</name>
    <dbReference type="NCBI Taxonomy" id="449659"/>
    <lineage>
        <taxon>Bacteria</taxon>
        <taxon>Bacillati</taxon>
        <taxon>Bacillota</taxon>
        <taxon>Bacilli</taxon>
        <taxon>Lactobacillales</taxon>
        <taxon>Lactobacillaceae</taxon>
        <taxon>Ligilactobacillus</taxon>
    </lineage>
</organism>
<gene>
    <name evidence="2" type="ORF">IV66_GL001975</name>
</gene>